<evidence type="ECO:0000313" key="1">
    <source>
        <dbReference type="EMBL" id="DAE26057.1"/>
    </source>
</evidence>
<reference evidence="1" key="1">
    <citation type="journal article" date="2021" name="Proc. Natl. Acad. Sci. U.S.A.">
        <title>A Catalog of Tens of Thousands of Viruses from Human Metagenomes Reveals Hidden Associations with Chronic Diseases.</title>
        <authorList>
            <person name="Tisza M.J."/>
            <person name="Buck C.B."/>
        </authorList>
    </citation>
    <scope>NUCLEOTIDE SEQUENCE</scope>
    <source>
        <strain evidence="1">CtEkS11</strain>
    </source>
</reference>
<dbReference type="EMBL" id="BK015807">
    <property type="protein sequence ID" value="DAE26057.1"/>
    <property type="molecule type" value="Genomic_DNA"/>
</dbReference>
<protein>
    <submittedName>
        <fullName evidence="1">Uncharacterized protein</fullName>
    </submittedName>
</protein>
<proteinExistence type="predicted"/>
<accession>A0A8S5R4Q2</accession>
<sequence length="156" mass="17210">MAIKYAATKFPQMEIGNLLAQDYGEHILSVKITEDTPNGYHFKPGKMTSLDNWEMEAATEIDAYIAMKDASGRYLVVIRDPKGVGVIYQKPLNNVESPRSLALASNFYNDPADGAVRGYMLHSQDRYWLTEDNFDGSPTVGAEITTISSGKLKIGA</sequence>
<organism evidence="1">
    <name type="scientific">Siphoviridae sp. ctEkS11</name>
    <dbReference type="NCBI Taxonomy" id="2827272"/>
    <lineage>
        <taxon>Viruses</taxon>
        <taxon>Duplodnaviria</taxon>
        <taxon>Heunggongvirae</taxon>
        <taxon>Uroviricota</taxon>
        <taxon>Caudoviricetes</taxon>
    </lineage>
</organism>
<name>A0A8S5R4Q2_9CAUD</name>